<organism evidence="1 2">
    <name type="scientific">Trichonephila clavipes</name>
    <name type="common">Golden silk orbweaver</name>
    <name type="synonym">Nephila clavipes</name>
    <dbReference type="NCBI Taxonomy" id="2585209"/>
    <lineage>
        <taxon>Eukaryota</taxon>
        <taxon>Metazoa</taxon>
        <taxon>Ecdysozoa</taxon>
        <taxon>Arthropoda</taxon>
        <taxon>Chelicerata</taxon>
        <taxon>Arachnida</taxon>
        <taxon>Araneae</taxon>
        <taxon>Araneomorphae</taxon>
        <taxon>Entelegynae</taxon>
        <taxon>Araneoidea</taxon>
        <taxon>Nephilidae</taxon>
        <taxon>Trichonephila</taxon>
    </lineage>
</organism>
<evidence type="ECO:0000313" key="2">
    <source>
        <dbReference type="Proteomes" id="UP000887159"/>
    </source>
</evidence>
<proteinExistence type="predicted"/>
<dbReference type="EMBL" id="BMAU01021136">
    <property type="protein sequence ID" value="GFX91755.1"/>
    <property type="molecule type" value="Genomic_DNA"/>
</dbReference>
<gene>
    <name evidence="1" type="ORF">TNCV_3529541</name>
</gene>
<comment type="caution">
    <text evidence="1">The sequence shown here is derived from an EMBL/GenBank/DDBJ whole genome shotgun (WGS) entry which is preliminary data.</text>
</comment>
<dbReference type="AlphaFoldDB" id="A0A8X6RJR3"/>
<keyword evidence="2" id="KW-1185">Reference proteome</keyword>
<evidence type="ECO:0000313" key="1">
    <source>
        <dbReference type="EMBL" id="GFX91755.1"/>
    </source>
</evidence>
<accession>A0A8X6RJR3</accession>
<sequence length="104" mass="11693">MSQDEDDECMLPMCVHHDPAKHGFDHLDAVKRTWIHQIKSRLTIREHRFVVNHTIEDAPVHGAASRVSAAMVSELRVYAVANVTELFVQTLVVLQTTPIIHSGS</sequence>
<reference evidence="1" key="1">
    <citation type="submission" date="2020-08" db="EMBL/GenBank/DDBJ databases">
        <title>Multicomponent nature underlies the extraordinary mechanical properties of spider dragline silk.</title>
        <authorList>
            <person name="Kono N."/>
            <person name="Nakamura H."/>
            <person name="Mori M."/>
            <person name="Yoshida Y."/>
            <person name="Ohtoshi R."/>
            <person name="Malay A.D."/>
            <person name="Moran D.A.P."/>
            <person name="Tomita M."/>
            <person name="Numata K."/>
            <person name="Arakawa K."/>
        </authorList>
    </citation>
    <scope>NUCLEOTIDE SEQUENCE</scope>
</reference>
<name>A0A8X6RJR3_TRICX</name>
<protein>
    <submittedName>
        <fullName evidence="1">Uncharacterized protein</fullName>
    </submittedName>
</protein>
<dbReference type="Proteomes" id="UP000887159">
    <property type="component" value="Unassembled WGS sequence"/>
</dbReference>